<feature type="domain" description="Ig-like" evidence="6">
    <location>
        <begin position="28"/>
        <end position="117"/>
    </location>
</feature>
<dbReference type="InterPro" id="IPR050671">
    <property type="entry name" value="CD300_family_receptors"/>
</dbReference>
<evidence type="ECO:0000313" key="7">
    <source>
        <dbReference type="EMBL" id="KAK6471294.1"/>
    </source>
</evidence>
<evidence type="ECO:0000256" key="3">
    <source>
        <dbReference type="ARBA" id="ARBA00023136"/>
    </source>
</evidence>
<proteinExistence type="predicted"/>
<organism evidence="7 8">
    <name type="scientific">Huso huso</name>
    <name type="common">Beluga</name>
    <name type="synonym">Acipenser huso</name>
    <dbReference type="NCBI Taxonomy" id="61971"/>
    <lineage>
        <taxon>Eukaryota</taxon>
        <taxon>Metazoa</taxon>
        <taxon>Chordata</taxon>
        <taxon>Craniata</taxon>
        <taxon>Vertebrata</taxon>
        <taxon>Euteleostomi</taxon>
        <taxon>Actinopterygii</taxon>
        <taxon>Chondrostei</taxon>
        <taxon>Acipenseriformes</taxon>
        <taxon>Acipenseridae</taxon>
        <taxon>Huso</taxon>
    </lineage>
</organism>
<feature type="compositionally biased region" description="Basic and acidic residues" evidence="4">
    <location>
        <begin position="164"/>
        <end position="183"/>
    </location>
</feature>
<dbReference type="PROSITE" id="PS50835">
    <property type="entry name" value="IG_LIKE"/>
    <property type="match status" value="1"/>
</dbReference>
<feature type="signal peptide" evidence="5">
    <location>
        <begin position="1"/>
        <end position="20"/>
    </location>
</feature>
<dbReference type="PANTHER" id="PTHR11860:SF118">
    <property type="entry name" value="CMRF35-LIKE MOLECULE 3-RELATED"/>
    <property type="match status" value="1"/>
</dbReference>
<evidence type="ECO:0000259" key="6">
    <source>
        <dbReference type="PROSITE" id="PS50835"/>
    </source>
</evidence>
<feature type="compositionally biased region" description="Polar residues" evidence="4">
    <location>
        <begin position="143"/>
        <end position="163"/>
    </location>
</feature>
<feature type="region of interest" description="Disordered" evidence="4">
    <location>
        <begin position="119"/>
        <end position="222"/>
    </location>
</feature>
<keyword evidence="5" id="KW-0732">Signal</keyword>
<dbReference type="Gene3D" id="2.60.40.10">
    <property type="entry name" value="Immunoglobulins"/>
    <property type="match status" value="1"/>
</dbReference>
<protein>
    <submittedName>
        <fullName evidence="7">CMRF35-like molecule 5</fullName>
    </submittedName>
</protein>
<feature type="compositionally biased region" description="Low complexity" evidence="4">
    <location>
        <begin position="120"/>
        <end position="142"/>
    </location>
</feature>
<dbReference type="Proteomes" id="UP001369086">
    <property type="component" value="Unassembled WGS sequence"/>
</dbReference>
<dbReference type="EMBL" id="JAHFZB010000032">
    <property type="protein sequence ID" value="KAK6471294.1"/>
    <property type="molecule type" value="Genomic_DNA"/>
</dbReference>
<dbReference type="PANTHER" id="PTHR11860">
    <property type="entry name" value="POLYMERIC-IMMUNOGLOBULIN RECEPTOR"/>
    <property type="match status" value="1"/>
</dbReference>
<keyword evidence="3" id="KW-0472">Membrane</keyword>
<dbReference type="InterPro" id="IPR007110">
    <property type="entry name" value="Ig-like_dom"/>
</dbReference>
<dbReference type="InterPro" id="IPR013783">
    <property type="entry name" value="Ig-like_fold"/>
</dbReference>
<feature type="compositionally biased region" description="Polar residues" evidence="4">
    <location>
        <begin position="188"/>
        <end position="197"/>
    </location>
</feature>
<comment type="caution">
    <text evidence="7">The sequence shown here is derived from an EMBL/GenBank/DDBJ whole genome shotgun (WGS) entry which is preliminary data.</text>
</comment>
<dbReference type="Pfam" id="PF07686">
    <property type="entry name" value="V-set"/>
    <property type="match status" value="1"/>
</dbReference>
<dbReference type="InterPro" id="IPR003599">
    <property type="entry name" value="Ig_sub"/>
</dbReference>
<dbReference type="SMART" id="SM00409">
    <property type="entry name" value="IG"/>
    <property type="match status" value="1"/>
</dbReference>
<evidence type="ECO:0000256" key="2">
    <source>
        <dbReference type="ARBA" id="ARBA00022692"/>
    </source>
</evidence>
<comment type="subcellular location">
    <subcellularLocation>
        <location evidence="1">Membrane</location>
    </subcellularLocation>
</comment>
<feature type="chain" id="PRO_5045634919" evidence="5">
    <location>
        <begin position="21"/>
        <end position="222"/>
    </location>
</feature>
<dbReference type="InterPro" id="IPR013106">
    <property type="entry name" value="Ig_V-set"/>
</dbReference>
<sequence>MKAIVEVTICLITVLGSVKSAEVFYGIEGGNVKIDCTYQHEYNENGKYLCRTRWIPNNALISSGDPETKGRFSLYDNRSTRVFTVTITELTQKDAGTYYCGIDIKRNVDEYTEVEVTVNKAPKTPPTTTRATRSSTIPSTTTVKGNTDNGQTRDCTSSSPTADTHSEATAKAATEEKITEKAPVKRTYTLSETTHSSATGKKTTEKATEQAGWCLRESKGPA</sequence>
<evidence type="ECO:0000256" key="1">
    <source>
        <dbReference type="ARBA" id="ARBA00004370"/>
    </source>
</evidence>
<evidence type="ECO:0000256" key="4">
    <source>
        <dbReference type="SAM" id="MobiDB-lite"/>
    </source>
</evidence>
<dbReference type="InterPro" id="IPR036179">
    <property type="entry name" value="Ig-like_dom_sf"/>
</dbReference>
<name>A0ABR0YF64_HUSHU</name>
<evidence type="ECO:0000313" key="8">
    <source>
        <dbReference type="Proteomes" id="UP001369086"/>
    </source>
</evidence>
<reference evidence="7 8" key="1">
    <citation type="submission" date="2021-05" db="EMBL/GenBank/DDBJ databases">
        <authorList>
            <person name="Zahm M."/>
            <person name="Klopp C."/>
            <person name="Cabau C."/>
            <person name="Kuhl H."/>
            <person name="Suciu R."/>
            <person name="Ciorpac M."/>
            <person name="Holostenco D."/>
            <person name="Gessner J."/>
            <person name="Wuertz S."/>
            <person name="Hohne C."/>
            <person name="Stock M."/>
            <person name="Gislard M."/>
            <person name="Lluch J."/>
            <person name="Milhes M."/>
            <person name="Lampietro C."/>
            <person name="Lopez Roques C."/>
            <person name="Donnadieu C."/>
            <person name="Du K."/>
            <person name="Schartl M."/>
            <person name="Guiguen Y."/>
        </authorList>
    </citation>
    <scope>NUCLEOTIDE SEQUENCE [LARGE SCALE GENOMIC DNA]</scope>
    <source>
        <strain evidence="7">Hh-F2</strain>
        <tissue evidence="7">Blood</tissue>
    </source>
</reference>
<accession>A0ABR0YF64</accession>
<keyword evidence="8" id="KW-1185">Reference proteome</keyword>
<keyword evidence="2" id="KW-0812">Transmembrane</keyword>
<evidence type="ECO:0000256" key="5">
    <source>
        <dbReference type="SAM" id="SignalP"/>
    </source>
</evidence>
<dbReference type="SUPFAM" id="SSF48726">
    <property type="entry name" value="Immunoglobulin"/>
    <property type="match status" value="1"/>
</dbReference>
<gene>
    <name evidence="7" type="ORF">HHUSO_G29640</name>
</gene>